<dbReference type="Pfam" id="PF07471">
    <property type="entry name" value="Phage_Nu1"/>
    <property type="match status" value="1"/>
</dbReference>
<keyword evidence="2" id="KW-1185">Reference proteome</keyword>
<dbReference type="Proteomes" id="UP000000644">
    <property type="component" value="Chromosome"/>
</dbReference>
<evidence type="ECO:0000313" key="2">
    <source>
        <dbReference type="Proteomes" id="UP000000644"/>
    </source>
</evidence>
<accession>A1VPI8</accession>
<dbReference type="STRING" id="365044.Pnap_2258"/>
<dbReference type="InterPro" id="IPR036388">
    <property type="entry name" value="WH-like_DNA-bd_sf"/>
</dbReference>
<dbReference type="AlphaFoldDB" id="A1VPI8"/>
<name>A1VPI8_POLNA</name>
<dbReference type="KEGG" id="pna:Pnap_2258"/>
<organism evidence="1 2">
    <name type="scientific">Polaromonas naphthalenivorans (strain CJ2)</name>
    <dbReference type="NCBI Taxonomy" id="365044"/>
    <lineage>
        <taxon>Bacteria</taxon>
        <taxon>Pseudomonadati</taxon>
        <taxon>Pseudomonadota</taxon>
        <taxon>Betaproteobacteria</taxon>
        <taxon>Burkholderiales</taxon>
        <taxon>Comamonadaceae</taxon>
        <taxon>Polaromonas</taxon>
    </lineage>
</organism>
<proteinExistence type="predicted"/>
<evidence type="ECO:0000313" key="1">
    <source>
        <dbReference type="EMBL" id="ABM37566.1"/>
    </source>
</evidence>
<dbReference type="RefSeq" id="WP_011801644.1">
    <property type="nucleotide sequence ID" value="NC_008781.1"/>
</dbReference>
<dbReference type="Gene3D" id="1.10.10.10">
    <property type="entry name" value="Winged helix-like DNA-binding domain superfamily/Winged helix DNA-binding domain"/>
    <property type="match status" value="1"/>
</dbReference>
<dbReference type="eggNOG" id="COG4220">
    <property type="taxonomic scope" value="Bacteria"/>
</dbReference>
<protein>
    <submittedName>
        <fullName evidence="1">Uncharacterized protein</fullName>
    </submittedName>
</protein>
<dbReference type="OrthoDB" id="9155690at2"/>
<reference evidence="2" key="1">
    <citation type="journal article" date="2009" name="Environ. Microbiol.">
        <title>The genome of Polaromonas naphthalenivorans strain CJ2, isolated from coal tar-contaminated sediment, reveals physiological and metabolic versatility and evolution through extensive horizontal gene transfer.</title>
        <authorList>
            <person name="Yagi J.M."/>
            <person name="Sims D."/>
            <person name="Brettin T."/>
            <person name="Bruce D."/>
            <person name="Madsen E.L."/>
        </authorList>
    </citation>
    <scope>NUCLEOTIDE SEQUENCE [LARGE SCALE GENOMIC DNA]</scope>
    <source>
        <strain evidence="2">CJ2</strain>
    </source>
</reference>
<dbReference type="HOGENOM" id="CLU_132089_0_0_4"/>
<dbReference type="InterPro" id="IPR010906">
    <property type="entry name" value="Phage_lambda_Nu1_terminase-ssu"/>
</dbReference>
<gene>
    <name evidence="1" type="ordered locus">Pnap_2258</name>
</gene>
<sequence length="168" mass="18696">MRIKGQEQIAALFGVAPKTITEWQVLGFPIAFQGGPGVPSEYDSPACITWMVGREVSKIRSETPKDRLSRLQGDKIERDMMRDDGLLIPASEIEPMWEGAVIAAREYLLGEPPRIASLSIGMEKPALEELLRTTFEAYLVKLSNWRAAMQDDDEGKDGISQDDDGEEI</sequence>
<dbReference type="EMBL" id="CP000529">
    <property type="protein sequence ID" value="ABM37566.1"/>
    <property type="molecule type" value="Genomic_DNA"/>
</dbReference>